<dbReference type="AlphaFoldDB" id="R0DXY8"/>
<evidence type="ECO:0000256" key="5">
    <source>
        <dbReference type="ARBA" id="ARBA00022691"/>
    </source>
</evidence>
<dbReference type="Proteomes" id="UP000013280">
    <property type="component" value="Unassembled WGS sequence"/>
</dbReference>
<evidence type="ECO:0000256" key="4">
    <source>
        <dbReference type="ARBA" id="ARBA00022679"/>
    </source>
</evidence>
<dbReference type="InterPro" id="IPR017985">
    <property type="entry name" value="MeTrfase_CN4_CS"/>
</dbReference>
<dbReference type="GO" id="GO:0008170">
    <property type="term" value="F:N-methyltransferase activity"/>
    <property type="evidence" value="ECO:0007669"/>
    <property type="project" value="InterPro"/>
</dbReference>
<keyword evidence="6" id="KW-0680">Restriction system</keyword>
<dbReference type="EMBL" id="APMQ01000004">
    <property type="protein sequence ID" value="ENZ78288.1"/>
    <property type="molecule type" value="Genomic_DNA"/>
</dbReference>
<evidence type="ECO:0000256" key="3">
    <source>
        <dbReference type="ARBA" id="ARBA00022603"/>
    </source>
</evidence>
<comment type="similarity">
    <text evidence="1">Belongs to the N(4)/N(6)-methyltransferase family. N(4) subfamily.</text>
</comment>
<evidence type="ECO:0000313" key="11">
    <source>
        <dbReference type="Proteomes" id="UP000013280"/>
    </source>
</evidence>
<evidence type="ECO:0000313" key="10">
    <source>
        <dbReference type="EMBL" id="ENZ78288.1"/>
    </source>
</evidence>
<comment type="catalytic activity">
    <reaction evidence="8">
        <text>a 2'-deoxycytidine in DNA + S-adenosyl-L-methionine = an N(4)-methyl-2'-deoxycytidine in DNA + S-adenosyl-L-homocysteine + H(+)</text>
        <dbReference type="Rhea" id="RHEA:16857"/>
        <dbReference type="Rhea" id="RHEA-COMP:11369"/>
        <dbReference type="Rhea" id="RHEA-COMP:13674"/>
        <dbReference type="ChEBI" id="CHEBI:15378"/>
        <dbReference type="ChEBI" id="CHEBI:57856"/>
        <dbReference type="ChEBI" id="CHEBI:59789"/>
        <dbReference type="ChEBI" id="CHEBI:85452"/>
        <dbReference type="ChEBI" id="CHEBI:137933"/>
        <dbReference type="EC" id="2.1.1.113"/>
    </reaction>
</comment>
<dbReference type="REBASE" id="66406">
    <property type="entry name" value="M.RspOR214ORF1702P"/>
</dbReference>
<dbReference type="PROSITE" id="PS00093">
    <property type="entry name" value="N4_MTASE"/>
    <property type="match status" value="1"/>
</dbReference>
<name>R0DXY8_RALPI</name>
<dbReference type="PATRIC" id="fig|1264675.3.peg.1714"/>
<dbReference type="CDD" id="cd02440">
    <property type="entry name" value="AdoMet_MTases"/>
    <property type="match status" value="1"/>
</dbReference>
<evidence type="ECO:0000256" key="8">
    <source>
        <dbReference type="ARBA" id="ARBA00049120"/>
    </source>
</evidence>
<dbReference type="GO" id="GO:0003677">
    <property type="term" value="F:DNA binding"/>
    <property type="evidence" value="ECO:0007669"/>
    <property type="project" value="UniProtKB-KW"/>
</dbReference>
<feature type="domain" description="DNA methylase N-4/N-6" evidence="9">
    <location>
        <begin position="35"/>
        <end position="104"/>
    </location>
</feature>
<keyword evidence="5" id="KW-0949">S-adenosyl-L-methionine</keyword>
<keyword evidence="7" id="KW-0238">DNA-binding</keyword>
<gene>
    <name evidence="10" type="ORF">OR214_01702</name>
</gene>
<keyword evidence="3" id="KW-0489">Methyltransferase</keyword>
<dbReference type="Pfam" id="PF01555">
    <property type="entry name" value="N6_N4_Mtase"/>
    <property type="match status" value="1"/>
</dbReference>
<dbReference type="GO" id="GO:0015667">
    <property type="term" value="F:site-specific DNA-methyltransferase (cytosine-N4-specific) activity"/>
    <property type="evidence" value="ECO:0007669"/>
    <property type="project" value="UniProtKB-EC"/>
</dbReference>
<sequence precursor="true">MSPNRSLHAHSRVNCPLYPKSTLSTSTKNVALAYNKENALNAICPYFTMFPLEYPNRVLKKHLKEKPVVLDPFCGRGTTLFSARQFGFSSWGIDSSPVAVAIAKAKLASCDIEAPLALAAKLISEVVPTEIPDTPFFRSAYHQSTLRDICALREGLLGLDEETDASSILRAAALGCLHGPLPKHVENAGYFSNQMPRTYASKPDYAVKFWKERDLKAPKTDVLRVLRRKIERLAGLEQASPCPTSQVLHGDAQSEGLFKSISVAPSIVITSPPYYGMRTYVQDQWLRNWFLGGPDSIDYSAGPQLDHGGQPVFAASLGKVWKNIASSAESSESLHMYVRFGIIPSALVDAKKLFRASLEESGVDWRLVSTRSAKSADVGKRQADQMKAESAAAVEFDFHVERV</sequence>
<organism evidence="10 11">
    <name type="scientific">Ralstonia pickettii OR214</name>
    <dbReference type="NCBI Taxonomy" id="1264675"/>
    <lineage>
        <taxon>Bacteria</taxon>
        <taxon>Pseudomonadati</taxon>
        <taxon>Pseudomonadota</taxon>
        <taxon>Betaproteobacteria</taxon>
        <taxon>Burkholderiales</taxon>
        <taxon>Burkholderiaceae</taxon>
        <taxon>Ralstonia</taxon>
    </lineage>
</organism>
<evidence type="ECO:0000256" key="1">
    <source>
        <dbReference type="ARBA" id="ARBA00010203"/>
    </source>
</evidence>
<comment type="caution">
    <text evidence="10">The sequence shown here is derived from an EMBL/GenBank/DDBJ whole genome shotgun (WGS) entry which is preliminary data.</text>
</comment>
<dbReference type="EC" id="2.1.1.113" evidence="2"/>
<dbReference type="GO" id="GO:0032259">
    <property type="term" value="P:methylation"/>
    <property type="evidence" value="ECO:0007669"/>
    <property type="project" value="UniProtKB-KW"/>
</dbReference>
<evidence type="ECO:0000256" key="7">
    <source>
        <dbReference type="ARBA" id="ARBA00023125"/>
    </source>
</evidence>
<dbReference type="InterPro" id="IPR002941">
    <property type="entry name" value="DNA_methylase_N4/N6"/>
</dbReference>
<dbReference type="InterPro" id="IPR029063">
    <property type="entry name" value="SAM-dependent_MTases_sf"/>
</dbReference>
<evidence type="ECO:0000259" key="9">
    <source>
        <dbReference type="Pfam" id="PF01555"/>
    </source>
</evidence>
<dbReference type="Gene3D" id="3.40.50.150">
    <property type="entry name" value="Vaccinia Virus protein VP39"/>
    <property type="match status" value="1"/>
</dbReference>
<dbReference type="GO" id="GO:0009307">
    <property type="term" value="P:DNA restriction-modification system"/>
    <property type="evidence" value="ECO:0007669"/>
    <property type="project" value="UniProtKB-KW"/>
</dbReference>
<proteinExistence type="inferred from homology"/>
<evidence type="ECO:0000256" key="6">
    <source>
        <dbReference type="ARBA" id="ARBA00022747"/>
    </source>
</evidence>
<reference evidence="10 11" key="1">
    <citation type="journal article" date="2013" name="Genome Announc.">
        <title>Draft Genome Sequence for Ralstonia sp. Strain OR214, a Bacterium with Potential for Bioremediation.</title>
        <authorList>
            <person name="Utturkar S.M."/>
            <person name="Bollmann A."/>
            <person name="Brzoska R.M."/>
            <person name="Klingeman D.M."/>
            <person name="Epstein S.E."/>
            <person name="Palumbo A.V."/>
            <person name="Brown S.D."/>
        </authorList>
    </citation>
    <scope>NUCLEOTIDE SEQUENCE [LARGE SCALE GENOMIC DNA]</scope>
    <source>
        <strain evidence="10 11">OR214</strain>
    </source>
</reference>
<protein>
    <recommendedName>
        <fullName evidence="2">site-specific DNA-methyltransferase (cytosine-N(4)-specific)</fullName>
        <ecNumber evidence="2">2.1.1.113</ecNumber>
    </recommendedName>
</protein>
<dbReference type="SUPFAM" id="SSF53335">
    <property type="entry name" value="S-adenosyl-L-methionine-dependent methyltransferases"/>
    <property type="match status" value="2"/>
</dbReference>
<evidence type="ECO:0000256" key="2">
    <source>
        <dbReference type="ARBA" id="ARBA00012185"/>
    </source>
</evidence>
<keyword evidence="4" id="KW-0808">Transferase</keyword>
<accession>R0DXY8</accession>